<dbReference type="InterPro" id="IPR026906">
    <property type="entry name" value="LRR_5"/>
</dbReference>
<evidence type="ECO:0000256" key="2">
    <source>
        <dbReference type="ARBA" id="ARBA00022737"/>
    </source>
</evidence>
<reference evidence="3 4" key="2">
    <citation type="journal article" date="2010" name="Nucleic Acids Res.">
        <title>BeetleBase in 2010: revisions to provide comprehensive genomic information for Tribolium castaneum.</title>
        <authorList>
            <person name="Kim H.S."/>
            <person name="Murphy T."/>
            <person name="Xia J."/>
            <person name="Caragea D."/>
            <person name="Park Y."/>
            <person name="Beeman R.W."/>
            <person name="Lorenzen M.D."/>
            <person name="Butcher S."/>
            <person name="Manak J.R."/>
            <person name="Brown S.J."/>
        </authorList>
    </citation>
    <scope>GENOME REANNOTATION</scope>
    <source>
        <strain evidence="3 4">Georgia GA2</strain>
    </source>
</reference>
<dbReference type="SUPFAM" id="SSF52058">
    <property type="entry name" value="L domain-like"/>
    <property type="match status" value="2"/>
</dbReference>
<dbReference type="Pfam" id="PF13855">
    <property type="entry name" value="LRR_8"/>
    <property type="match status" value="2"/>
</dbReference>
<dbReference type="AlphaFoldDB" id="A0A139WKX2"/>
<dbReference type="SMART" id="SM00369">
    <property type="entry name" value="LRR_TYP"/>
    <property type="match status" value="7"/>
</dbReference>
<keyword evidence="2" id="KW-0677">Repeat</keyword>
<name>A0A139WKX2_TRICA</name>
<dbReference type="PANTHER" id="PTHR45712:SF22">
    <property type="entry name" value="INSULIN-LIKE GROWTH FACTOR-BINDING PROTEIN COMPLEX ACID LABILE SUBUNIT"/>
    <property type="match status" value="1"/>
</dbReference>
<sequence>MEFIVMPPSLFSKIDANYRNFTALDVDALKNLPKVKKLKLDRLEIPHLTHDYLKNLTSVTNLTLQHCEIEEIDPHVFSDLKNLEEVGLNCNKLTKLPQNLFKNNPKLEKLTLIWNRISNLTWDEFEGLDTLKVLYIGQNSIKHFDAEKISKNMPNLRELNVFLTKLKGSELEKFQRELQAKLNQSPCKCLRGSFESIFLLILVVNLQLLSLWKDCLPEISDIEPRKEPLQINEAYTQVKLDNVTGTLYATSLSKLSKITDLQIYTNGLEDVEDGALEINTSDDELYLKMWGDLYSDSFSKLDNITHISIFANNLTEIQPGAICSNPALRKMEFTVMPPSLFSKLTKSHLENCQNLEELEFYGSYWNFTALDVDALENLPKVKKLKLDRLEIPHLTHDYLKNLTSVTNLTLQHCEIEEIDPDVFSDLKNLEEVGLNCNKLTKLPQNLFKNNPKLEKLTLVSNRIRNLTWDEFEGLDTLKVLYIGQNSIKHFDAEKIAKNMPNLRELNVFLTKLKGSELEEFQRELQAKLNHTVNVSGEYDHRSYSLCV</sequence>
<dbReference type="Pfam" id="PF13306">
    <property type="entry name" value="LRR_5"/>
    <property type="match status" value="1"/>
</dbReference>
<accession>A0A139WKX2</accession>
<evidence type="ECO:0000313" key="3">
    <source>
        <dbReference type="EMBL" id="KYB28477.1"/>
    </source>
</evidence>
<dbReference type="STRING" id="7070.A0A139WKX2"/>
<proteinExistence type="predicted"/>
<dbReference type="InterPro" id="IPR003591">
    <property type="entry name" value="Leu-rich_rpt_typical-subtyp"/>
</dbReference>
<protein>
    <submittedName>
        <fullName evidence="3">Chaoptin-like Protein</fullName>
    </submittedName>
</protein>
<dbReference type="Gene3D" id="3.80.10.10">
    <property type="entry name" value="Ribonuclease Inhibitor"/>
    <property type="match status" value="3"/>
</dbReference>
<dbReference type="InterPro" id="IPR032675">
    <property type="entry name" value="LRR_dom_sf"/>
</dbReference>
<dbReference type="InterPro" id="IPR050333">
    <property type="entry name" value="SLRP"/>
</dbReference>
<reference evidence="3 4" key="1">
    <citation type="journal article" date="2008" name="Nature">
        <title>The genome of the model beetle and pest Tribolium castaneum.</title>
        <authorList>
            <consortium name="Tribolium Genome Sequencing Consortium"/>
            <person name="Richards S."/>
            <person name="Gibbs R.A."/>
            <person name="Weinstock G.M."/>
            <person name="Brown S.J."/>
            <person name="Denell R."/>
            <person name="Beeman R.W."/>
            <person name="Gibbs R."/>
            <person name="Beeman R.W."/>
            <person name="Brown S.J."/>
            <person name="Bucher G."/>
            <person name="Friedrich M."/>
            <person name="Grimmelikhuijzen C.J."/>
            <person name="Klingler M."/>
            <person name="Lorenzen M."/>
            <person name="Richards S."/>
            <person name="Roth S."/>
            <person name="Schroder R."/>
            <person name="Tautz D."/>
            <person name="Zdobnov E.M."/>
            <person name="Muzny D."/>
            <person name="Gibbs R.A."/>
            <person name="Weinstock G.M."/>
            <person name="Attaway T."/>
            <person name="Bell S."/>
            <person name="Buhay C.J."/>
            <person name="Chandrabose M.N."/>
            <person name="Chavez D."/>
            <person name="Clerk-Blankenburg K.P."/>
            <person name="Cree A."/>
            <person name="Dao M."/>
            <person name="Davis C."/>
            <person name="Chacko J."/>
            <person name="Dinh H."/>
            <person name="Dugan-Rocha S."/>
            <person name="Fowler G."/>
            <person name="Garner T.T."/>
            <person name="Garnes J."/>
            <person name="Gnirke A."/>
            <person name="Hawes A."/>
            <person name="Hernandez J."/>
            <person name="Hines S."/>
            <person name="Holder M."/>
            <person name="Hume J."/>
            <person name="Jhangiani S.N."/>
            <person name="Joshi V."/>
            <person name="Khan Z.M."/>
            <person name="Jackson L."/>
            <person name="Kovar C."/>
            <person name="Kowis A."/>
            <person name="Lee S."/>
            <person name="Lewis L.R."/>
            <person name="Margolis J."/>
            <person name="Morgan M."/>
            <person name="Nazareth L.V."/>
            <person name="Nguyen N."/>
            <person name="Okwuonu G."/>
            <person name="Parker D."/>
            <person name="Richards S."/>
            <person name="Ruiz S.J."/>
            <person name="Santibanez J."/>
            <person name="Savard J."/>
            <person name="Scherer S.E."/>
            <person name="Schneider B."/>
            <person name="Sodergren E."/>
            <person name="Tautz D."/>
            <person name="Vattahil S."/>
            <person name="Villasana D."/>
            <person name="White C.S."/>
            <person name="Wright R."/>
            <person name="Park Y."/>
            <person name="Beeman R.W."/>
            <person name="Lord J."/>
            <person name="Oppert B."/>
            <person name="Lorenzen M."/>
            <person name="Brown S."/>
            <person name="Wang L."/>
            <person name="Savard J."/>
            <person name="Tautz D."/>
            <person name="Richards S."/>
            <person name="Weinstock G."/>
            <person name="Gibbs R.A."/>
            <person name="Liu Y."/>
            <person name="Worley K."/>
            <person name="Weinstock G."/>
            <person name="Elsik C.G."/>
            <person name="Reese J.T."/>
            <person name="Elhaik E."/>
            <person name="Landan G."/>
            <person name="Graur D."/>
            <person name="Arensburger P."/>
            <person name="Atkinson P."/>
            <person name="Beeman R.W."/>
            <person name="Beidler J."/>
            <person name="Brown S.J."/>
            <person name="Demuth J.P."/>
            <person name="Drury D.W."/>
            <person name="Du Y.Z."/>
            <person name="Fujiwara H."/>
            <person name="Lorenzen M."/>
            <person name="Maselli V."/>
            <person name="Osanai M."/>
            <person name="Park Y."/>
            <person name="Robertson H.M."/>
            <person name="Tu Z."/>
            <person name="Wang J.J."/>
            <person name="Wang S."/>
            <person name="Richards S."/>
            <person name="Song H."/>
            <person name="Zhang L."/>
            <person name="Sodergren E."/>
            <person name="Werner D."/>
            <person name="Stanke M."/>
            <person name="Morgenstern B."/>
            <person name="Solovyev V."/>
            <person name="Kosarev P."/>
            <person name="Brown G."/>
            <person name="Chen H.C."/>
            <person name="Ermolaeva O."/>
            <person name="Hlavina W."/>
            <person name="Kapustin Y."/>
            <person name="Kiryutin B."/>
            <person name="Kitts P."/>
            <person name="Maglott D."/>
            <person name="Pruitt K."/>
            <person name="Sapojnikov V."/>
            <person name="Souvorov A."/>
            <person name="Mackey A.J."/>
            <person name="Waterhouse R.M."/>
            <person name="Wyder S."/>
            <person name="Zdobnov E.M."/>
            <person name="Zdobnov E.M."/>
            <person name="Wyder S."/>
            <person name="Kriventseva E.V."/>
            <person name="Kadowaki T."/>
            <person name="Bork P."/>
            <person name="Aranda M."/>
            <person name="Bao R."/>
            <person name="Beermann A."/>
            <person name="Berns N."/>
            <person name="Bolognesi R."/>
            <person name="Bonneton F."/>
            <person name="Bopp D."/>
            <person name="Brown S.J."/>
            <person name="Bucher G."/>
            <person name="Butts T."/>
            <person name="Chaumot A."/>
            <person name="Denell R.E."/>
            <person name="Ferrier D.E."/>
            <person name="Friedrich M."/>
            <person name="Gordon C.M."/>
            <person name="Jindra M."/>
            <person name="Klingler M."/>
            <person name="Lan Q."/>
            <person name="Lattorff H.M."/>
            <person name="Laudet V."/>
            <person name="von Levetsow C."/>
            <person name="Liu Z."/>
            <person name="Lutz R."/>
            <person name="Lynch J.A."/>
            <person name="da Fonseca R.N."/>
            <person name="Posnien N."/>
            <person name="Reuter R."/>
            <person name="Roth S."/>
            <person name="Savard J."/>
            <person name="Schinko J.B."/>
            <person name="Schmitt C."/>
            <person name="Schoppmeier M."/>
            <person name="Schroder R."/>
            <person name="Shippy T.D."/>
            <person name="Simonnet F."/>
            <person name="Marques-Souza H."/>
            <person name="Tautz D."/>
            <person name="Tomoyasu Y."/>
            <person name="Trauner J."/>
            <person name="Van der Zee M."/>
            <person name="Vervoort M."/>
            <person name="Wittkopp N."/>
            <person name="Wimmer E.A."/>
            <person name="Yang X."/>
            <person name="Jones A.K."/>
            <person name="Sattelle D.B."/>
            <person name="Ebert P.R."/>
            <person name="Nelson D."/>
            <person name="Scott J.G."/>
            <person name="Beeman R.W."/>
            <person name="Muthukrishnan S."/>
            <person name="Kramer K.J."/>
            <person name="Arakane Y."/>
            <person name="Beeman R.W."/>
            <person name="Zhu Q."/>
            <person name="Hogenkamp D."/>
            <person name="Dixit R."/>
            <person name="Oppert B."/>
            <person name="Jiang H."/>
            <person name="Zou Z."/>
            <person name="Marshall J."/>
            <person name="Elpidina E."/>
            <person name="Vinokurov K."/>
            <person name="Oppert C."/>
            <person name="Zou Z."/>
            <person name="Evans J."/>
            <person name="Lu Z."/>
            <person name="Zhao P."/>
            <person name="Sumathipala N."/>
            <person name="Altincicek B."/>
            <person name="Vilcinskas A."/>
            <person name="Williams M."/>
            <person name="Hultmark D."/>
            <person name="Hetru C."/>
            <person name="Jiang H."/>
            <person name="Grimmelikhuijzen C.J."/>
            <person name="Hauser F."/>
            <person name="Cazzamali G."/>
            <person name="Williamson M."/>
            <person name="Park Y."/>
            <person name="Li B."/>
            <person name="Tanaka Y."/>
            <person name="Predel R."/>
            <person name="Neupert S."/>
            <person name="Schachtner J."/>
            <person name="Verleyen P."/>
            <person name="Raible F."/>
            <person name="Bork P."/>
            <person name="Friedrich M."/>
            <person name="Walden K.K."/>
            <person name="Robertson H.M."/>
            <person name="Angeli S."/>
            <person name="Foret S."/>
            <person name="Bucher G."/>
            <person name="Schuetz S."/>
            <person name="Maleszka R."/>
            <person name="Wimmer E.A."/>
            <person name="Beeman R.W."/>
            <person name="Lorenzen M."/>
            <person name="Tomoyasu Y."/>
            <person name="Miller S.C."/>
            <person name="Grossmann D."/>
            <person name="Bucher G."/>
        </authorList>
    </citation>
    <scope>NUCLEOTIDE SEQUENCE [LARGE SCALE GENOMIC DNA]</scope>
    <source>
        <strain evidence="3 4">Georgia GA2</strain>
    </source>
</reference>
<dbReference type="InParanoid" id="A0A139WKX2"/>
<gene>
    <name evidence="3" type="primary">AUGUSTUS-3.0.2_32541</name>
    <name evidence="3" type="ORF">TcasGA2_TC032541</name>
</gene>
<organism evidence="3 4">
    <name type="scientific">Tribolium castaneum</name>
    <name type="common">Red flour beetle</name>
    <dbReference type="NCBI Taxonomy" id="7070"/>
    <lineage>
        <taxon>Eukaryota</taxon>
        <taxon>Metazoa</taxon>
        <taxon>Ecdysozoa</taxon>
        <taxon>Arthropoda</taxon>
        <taxon>Hexapoda</taxon>
        <taxon>Insecta</taxon>
        <taxon>Pterygota</taxon>
        <taxon>Neoptera</taxon>
        <taxon>Endopterygota</taxon>
        <taxon>Coleoptera</taxon>
        <taxon>Polyphaga</taxon>
        <taxon>Cucujiformia</taxon>
        <taxon>Tenebrionidae</taxon>
        <taxon>Tenebrionidae incertae sedis</taxon>
        <taxon>Tribolium</taxon>
    </lineage>
</organism>
<dbReference type="eggNOG" id="KOG0619">
    <property type="taxonomic scope" value="Eukaryota"/>
</dbReference>
<dbReference type="EMBL" id="KQ971326">
    <property type="protein sequence ID" value="KYB28477.1"/>
    <property type="molecule type" value="Genomic_DNA"/>
</dbReference>
<dbReference type="InterPro" id="IPR001611">
    <property type="entry name" value="Leu-rich_rpt"/>
</dbReference>
<evidence type="ECO:0000256" key="1">
    <source>
        <dbReference type="ARBA" id="ARBA00022614"/>
    </source>
</evidence>
<keyword evidence="4" id="KW-1185">Reference proteome</keyword>
<dbReference type="Proteomes" id="UP000007266">
    <property type="component" value="Linkage group 3"/>
</dbReference>
<evidence type="ECO:0000313" key="4">
    <source>
        <dbReference type="Proteomes" id="UP000007266"/>
    </source>
</evidence>
<keyword evidence="1" id="KW-0433">Leucine-rich repeat</keyword>
<dbReference type="PANTHER" id="PTHR45712">
    <property type="entry name" value="AGAP008170-PA"/>
    <property type="match status" value="1"/>
</dbReference>